<dbReference type="Gene3D" id="3.40.50.2300">
    <property type="match status" value="2"/>
</dbReference>
<evidence type="ECO:0000259" key="4">
    <source>
        <dbReference type="PROSITE" id="PS50932"/>
    </source>
</evidence>
<gene>
    <name evidence="5" type="primary">degA_4</name>
    <name evidence="5" type="ORF">ERS852425_03179</name>
</gene>
<feature type="domain" description="HTH lacI-type" evidence="4">
    <location>
        <begin position="7"/>
        <end position="62"/>
    </location>
</feature>
<reference evidence="5 6" key="1">
    <citation type="submission" date="2015-09" db="EMBL/GenBank/DDBJ databases">
        <authorList>
            <consortium name="Pathogen Informatics"/>
        </authorList>
    </citation>
    <scope>NUCLEOTIDE SEQUENCE [LARGE SCALE GENOMIC DNA]</scope>
    <source>
        <strain evidence="5 6">2789STDY5608868</strain>
    </source>
</reference>
<protein>
    <submittedName>
        <fullName evidence="5">Degradation activator</fullName>
    </submittedName>
</protein>
<evidence type="ECO:0000313" key="5">
    <source>
        <dbReference type="EMBL" id="CUN18422.1"/>
    </source>
</evidence>
<dbReference type="SMART" id="SM00354">
    <property type="entry name" value="HTH_LACI"/>
    <property type="match status" value="1"/>
</dbReference>
<dbReference type="Pfam" id="PF00356">
    <property type="entry name" value="LacI"/>
    <property type="match status" value="1"/>
</dbReference>
<evidence type="ECO:0000256" key="1">
    <source>
        <dbReference type="ARBA" id="ARBA00023015"/>
    </source>
</evidence>
<keyword evidence="1" id="KW-0805">Transcription regulation</keyword>
<dbReference type="GO" id="GO:0000976">
    <property type="term" value="F:transcription cis-regulatory region binding"/>
    <property type="evidence" value="ECO:0007669"/>
    <property type="project" value="TreeGrafter"/>
</dbReference>
<dbReference type="PANTHER" id="PTHR30146">
    <property type="entry name" value="LACI-RELATED TRANSCRIPTIONAL REPRESSOR"/>
    <property type="match status" value="1"/>
</dbReference>
<dbReference type="AlphaFoldDB" id="A0A173UTP0"/>
<sequence length="370" mass="41055">MGKRNKVTTRDIAEYTGVSQSTVSMILSNKPHVSFSKETIDKVRQGAKELGYKKPVAGVKKKEQALAKSIIVICPLLSNGYYSMIIHSITERAKDYGYTVFTVSTLRDVSQEELYLNLLSGFELAGVISLYPPTKIAQANALSKQVPVVSIGDKPDACRFDAVELDSKKPGYIIAEHLLSLGHKHITYICTPIRPKEIGRIHRLAGLRSCFKDHGLDSEWVEVKSPTIAAYGRYSADNSEYQNGYDMASQALDEHTSSTAFVGNNDMTAFGIMAAISDHGFRVPHDYSVCGFDNIPLSSMPQIALTTIEHASLAKGREAVDIIYKKNTQKNISAKHHYIMRMEYEPELIVRNSTGKCKITNKTKECHNIS</sequence>
<organism evidence="5 6">
    <name type="scientific">Anaerostipes hadrus</name>
    <dbReference type="NCBI Taxonomy" id="649756"/>
    <lineage>
        <taxon>Bacteria</taxon>
        <taxon>Bacillati</taxon>
        <taxon>Bacillota</taxon>
        <taxon>Clostridia</taxon>
        <taxon>Lachnospirales</taxon>
        <taxon>Lachnospiraceae</taxon>
        <taxon>Anaerostipes</taxon>
    </lineage>
</organism>
<dbReference type="PANTHER" id="PTHR30146:SF109">
    <property type="entry name" value="HTH-TYPE TRANSCRIPTIONAL REGULATOR GALS"/>
    <property type="match status" value="1"/>
</dbReference>
<name>A0A173UTP0_ANAHA</name>
<dbReference type="Proteomes" id="UP000095598">
    <property type="component" value="Unassembled WGS sequence"/>
</dbReference>
<dbReference type="CDD" id="cd01392">
    <property type="entry name" value="HTH_LacI"/>
    <property type="match status" value="1"/>
</dbReference>
<dbReference type="InterPro" id="IPR010982">
    <property type="entry name" value="Lambda_DNA-bd_dom_sf"/>
</dbReference>
<accession>A0A173UTP0</accession>
<dbReference type="EMBL" id="CYXT01000036">
    <property type="protein sequence ID" value="CUN18422.1"/>
    <property type="molecule type" value="Genomic_DNA"/>
</dbReference>
<proteinExistence type="predicted"/>
<dbReference type="SUPFAM" id="SSF53822">
    <property type="entry name" value="Periplasmic binding protein-like I"/>
    <property type="match status" value="1"/>
</dbReference>
<dbReference type="InterPro" id="IPR046335">
    <property type="entry name" value="LacI/GalR-like_sensor"/>
</dbReference>
<dbReference type="CDD" id="cd06267">
    <property type="entry name" value="PBP1_LacI_sugar_binding-like"/>
    <property type="match status" value="1"/>
</dbReference>
<evidence type="ECO:0000256" key="2">
    <source>
        <dbReference type="ARBA" id="ARBA00023125"/>
    </source>
</evidence>
<evidence type="ECO:0000256" key="3">
    <source>
        <dbReference type="ARBA" id="ARBA00023163"/>
    </source>
</evidence>
<keyword evidence="3" id="KW-0804">Transcription</keyword>
<dbReference type="Pfam" id="PF13377">
    <property type="entry name" value="Peripla_BP_3"/>
    <property type="match status" value="1"/>
</dbReference>
<dbReference type="InterPro" id="IPR028082">
    <property type="entry name" value="Peripla_BP_I"/>
</dbReference>
<dbReference type="InterPro" id="IPR000843">
    <property type="entry name" value="HTH_LacI"/>
</dbReference>
<evidence type="ECO:0000313" key="6">
    <source>
        <dbReference type="Proteomes" id="UP000095598"/>
    </source>
</evidence>
<dbReference type="RefSeq" id="WP_070098279.1">
    <property type="nucleotide sequence ID" value="NZ_CYXT01000036.1"/>
</dbReference>
<dbReference type="GO" id="GO:0003700">
    <property type="term" value="F:DNA-binding transcription factor activity"/>
    <property type="evidence" value="ECO:0007669"/>
    <property type="project" value="TreeGrafter"/>
</dbReference>
<dbReference type="Gene3D" id="1.10.260.40">
    <property type="entry name" value="lambda repressor-like DNA-binding domains"/>
    <property type="match status" value="1"/>
</dbReference>
<dbReference type="SUPFAM" id="SSF47413">
    <property type="entry name" value="lambda repressor-like DNA-binding domains"/>
    <property type="match status" value="1"/>
</dbReference>
<keyword evidence="2" id="KW-0238">DNA-binding</keyword>
<dbReference type="PROSITE" id="PS50932">
    <property type="entry name" value="HTH_LACI_2"/>
    <property type="match status" value="1"/>
</dbReference>